<protein>
    <submittedName>
        <fullName evidence="1">Uncharacterized protein</fullName>
    </submittedName>
</protein>
<name>A0ABU6JYR4_9GAMM</name>
<keyword evidence="2" id="KW-1185">Reference proteome</keyword>
<accession>A0ABU6JYR4</accession>
<evidence type="ECO:0000313" key="2">
    <source>
        <dbReference type="Proteomes" id="UP001309705"/>
    </source>
</evidence>
<proteinExistence type="predicted"/>
<reference evidence="1 2" key="1">
    <citation type="journal article" date="2017" name="Int. J. Syst. Evol. Microbiol.">
        <title>Brenneria populi subsp. brevivirga subsp. nov. isolated from symptomatic bark of Populus x euramericana canker, and description of Brenneria populi subsp. populi subsp. nov.</title>
        <authorList>
            <person name="Zheng M.H."/>
            <person name="Piao C.G."/>
            <person name="Xue H."/>
            <person name="Guo M.W."/>
            <person name="Li Y."/>
        </authorList>
    </citation>
    <scope>NUCLEOTIDE SEQUENCE [LARGE SCALE GENOMIC DNA]</scope>
    <source>
        <strain evidence="1 2">D9-5</strain>
    </source>
</reference>
<evidence type="ECO:0000313" key="1">
    <source>
        <dbReference type="EMBL" id="MEC5345274.1"/>
    </source>
</evidence>
<dbReference type="EMBL" id="JAYWTM010000049">
    <property type="protein sequence ID" value="MEC5345274.1"/>
    <property type="molecule type" value="Genomic_DNA"/>
</dbReference>
<comment type="caution">
    <text evidence="1">The sequence shown here is derived from an EMBL/GenBank/DDBJ whole genome shotgun (WGS) entry which is preliminary data.</text>
</comment>
<gene>
    <name evidence="1" type="ORF">VSX58_22035</name>
</gene>
<sequence>MMSNELADSIFAPRGKNRFYELQLAPRPSLQVLRAGKVLFFDNTKLDFCHYREIFTRLETVLNEHGIHRIEHVRQSVRSTMTVQLRELAEKLASKEVQATVVALANMGIISDEHHPRH</sequence>
<organism evidence="1 2">
    <name type="scientific">Brenneria populi</name>
    <dbReference type="NCBI Taxonomy" id="1505588"/>
    <lineage>
        <taxon>Bacteria</taxon>
        <taxon>Pseudomonadati</taxon>
        <taxon>Pseudomonadota</taxon>
        <taxon>Gammaproteobacteria</taxon>
        <taxon>Enterobacterales</taxon>
        <taxon>Pectobacteriaceae</taxon>
        <taxon>Brenneria</taxon>
    </lineage>
</organism>
<dbReference type="RefSeq" id="WP_327619931.1">
    <property type="nucleotide sequence ID" value="NZ_JAYWTM010000049.1"/>
</dbReference>
<dbReference type="Proteomes" id="UP001309705">
    <property type="component" value="Unassembled WGS sequence"/>
</dbReference>